<sequence>MTLAKWKTNSGNVADHLLNTGADPETFEEPRTEVLKVLGLLWEPVGDVFRFTIPPASYRFYTDSAITFHWVTFANPGAWKTYVSNRVTEIRANSRPEEWFHVKGKSNIADLATRAAATELKRLFNTVRNPDVREVLNGRTIDWSFITPRMPSHGGFYERAAGILKSALIKTLGRSLIGYEEFRTVLCELAAIINERPLMYVSNDANEPTSITPAHFLRGGSFHRSYAGPVQNDKLRSDELATADDLRRGLALRTTYFKSVSVRWFREYLSLHRSANATRGKRSPPIRVDDVCILREDIVARVRWPLVRVIEAHAGRDGLVRTYTVKFADSHTSRRAAQLLYPLEVTSEDLPRLPTSDSNDTVTAPPE</sequence>
<proteinExistence type="predicted"/>
<dbReference type="GO" id="GO:0003676">
    <property type="term" value="F:nucleic acid binding"/>
    <property type="evidence" value="ECO:0007669"/>
    <property type="project" value="InterPro"/>
</dbReference>
<dbReference type="RefSeq" id="XP_003739145.1">
    <property type="nucleotide sequence ID" value="XM_003739097.1"/>
</dbReference>
<dbReference type="KEGG" id="goe:100905077"/>
<protein>
    <submittedName>
        <fullName evidence="3">Uncharacterized protein LOC100905077</fullName>
    </submittedName>
</protein>
<dbReference type="Pfam" id="PF18701">
    <property type="entry name" value="DUF5641"/>
    <property type="match status" value="1"/>
</dbReference>
<gene>
    <name evidence="3" type="primary">LOC100905077</name>
</gene>
<dbReference type="PANTHER" id="PTHR47331">
    <property type="entry name" value="PHD-TYPE DOMAIN-CONTAINING PROTEIN"/>
    <property type="match status" value="1"/>
</dbReference>
<reference evidence="3" key="1">
    <citation type="submission" date="2025-08" db="UniProtKB">
        <authorList>
            <consortium name="RefSeq"/>
        </authorList>
    </citation>
    <scope>IDENTIFICATION</scope>
</reference>
<dbReference type="InterPro" id="IPR040676">
    <property type="entry name" value="DUF5641"/>
</dbReference>
<evidence type="ECO:0000313" key="2">
    <source>
        <dbReference type="Proteomes" id="UP000694867"/>
    </source>
</evidence>
<feature type="domain" description="DUF5641" evidence="1">
    <location>
        <begin position="262"/>
        <end position="339"/>
    </location>
</feature>
<evidence type="ECO:0000259" key="1">
    <source>
        <dbReference type="Pfam" id="PF18701"/>
    </source>
</evidence>
<dbReference type="GeneID" id="100905077"/>
<name>A0AAJ6VVQ5_9ACAR</name>
<dbReference type="Proteomes" id="UP000694867">
    <property type="component" value="Unplaced"/>
</dbReference>
<evidence type="ECO:0000313" key="3">
    <source>
        <dbReference type="RefSeq" id="XP_003739145.1"/>
    </source>
</evidence>
<dbReference type="Gene3D" id="3.30.420.10">
    <property type="entry name" value="Ribonuclease H-like superfamily/Ribonuclease H"/>
    <property type="match status" value="1"/>
</dbReference>
<organism evidence="2 3">
    <name type="scientific">Galendromus occidentalis</name>
    <name type="common">western predatory mite</name>
    <dbReference type="NCBI Taxonomy" id="34638"/>
    <lineage>
        <taxon>Eukaryota</taxon>
        <taxon>Metazoa</taxon>
        <taxon>Ecdysozoa</taxon>
        <taxon>Arthropoda</taxon>
        <taxon>Chelicerata</taxon>
        <taxon>Arachnida</taxon>
        <taxon>Acari</taxon>
        <taxon>Parasitiformes</taxon>
        <taxon>Mesostigmata</taxon>
        <taxon>Gamasina</taxon>
        <taxon>Phytoseioidea</taxon>
        <taxon>Phytoseiidae</taxon>
        <taxon>Typhlodrominae</taxon>
        <taxon>Galendromus</taxon>
    </lineage>
</organism>
<dbReference type="InterPro" id="IPR036397">
    <property type="entry name" value="RNaseH_sf"/>
</dbReference>
<dbReference type="AlphaFoldDB" id="A0AAJ6VVQ5"/>
<keyword evidence="2" id="KW-1185">Reference proteome</keyword>
<accession>A0AAJ6VVQ5</accession>